<dbReference type="GO" id="GO:0030659">
    <property type="term" value="C:cytoplasmic vesicle membrane"/>
    <property type="evidence" value="ECO:0007669"/>
    <property type="project" value="TreeGrafter"/>
</dbReference>
<dbReference type="Proteomes" id="UP000887565">
    <property type="component" value="Unplaced"/>
</dbReference>
<feature type="domain" description="SSD" evidence="8">
    <location>
        <begin position="608"/>
        <end position="712"/>
    </location>
</feature>
<comment type="similarity">
    <text evidence="2">Belongs to the patched family.</text>
</comment>
<sequence>MNLMMLVSFVIVGILILCFSITLATTVILKKDIGLDPSVRSLVSECLNSPEAAKLPNKRCLYISHYYHENCTHVKCNVARFSSNDTLKYTRDDKRLFMIKAKEASPCAPNRQCVPSGTAQGMVIRSGKPVLKCTAKSNQSFPLSPPLSEWTESCRVEPCLLDSLTEDKETLDLLKNIHYGCGTDWPSKIEWCKDQMQKIIPSVQFFECQFTAERGSKYCAENDAQPLIQFSICRYCDPKRNETVAGSNSIGVYLKNIVCPEGDQLLTEKDACSYRCGKHAATALPAGRPCNVEMHTADVDHFYRILMAKLGLLIANHPLIVIMMSIVISSLATYPLLLGFKDYKKFVWTRAASIDLFTPSDSWSKSQKSGMENFFPDGGYFADRTVVSPSLFIVLVSAKSSTNVLRPEIVVEYANLRRKLESIVFLYNNTVYDYRTLCGGQNLDPFSAKCQQDSFILLYNLHKNLPQILPHLTYPYVRLLTSNSTSDFRTEFYIGPLFGGVKVDISRQNEILSAKYARMIFNLPNKIGNKTKRESKELLEQFSLKFMQILDEYESKNVSIYYWSATKYVQDMRLISRRIVRCLPYLIILLLIFALISCWMRDPVLSQPYLALCGVVSACLGIECGFTIGIDDTFVMLNVWRQTDSKLPIKSRLSRTFEEAGVSITITSLTDVASFLIGTTSVFPAVRIFCAFAACTLATMFAFQLTFFGAYQ</sequence>
<dbReference type="GO" id="GO:0018996">
    <property type="term" value="P:molting cycle, collagen and cuticulin-based cuticle"/>
    <property type="evidence" value="ECO:0007669"/>
    <property type="project" value="TreeGrafter"/>
</dbReference>
<reference evidence="10" key="1">
    <citation type="submission" date="2022-11" db="UniProtKB">
        <authorList>
            <consortium name="WormBaseParasite"/>
        </authorList>
    </citation>
    <scope>IDENTIFICATION</scope>
</reference>
<dbReference type="Pfam" id="PF02460">
    <property type="entry name" value="Patched"/>
    <property type="match status" value="1"/>
</dbReference>
<feature type="transmembrane region" description="Helical" evidence="7">
    <location>
        <begin position="582"/>
        <end position="602"/>
    </location>
</feature>
<comment type="subcellular location">
    <subcellularLocation>
        <location evidence="1">Membrane</location>
        <topology evidence="1">Multi-pass membrane protein</topology>
    </subcellularLocation>
</comment>
<protein>
    <submittedName>
        <fullName evidence="10">SSD domain-containing protein</fullName>
    </submittedName>
</protein>
<dbReference type="PANTHER" id="PTHR10796:SF187">
    <property type="entry name" value="SSD DOMAIN-CONTAINING PROTEIN"/>
    <property type="match status" value="1"/>
</dbReference>
<name>A0A915LAQ6_ROMCU</name>
<feature type="transmembrane region" description="Helical" evidence="7">
    <location>
        <begin position="319"/>
        <end position="340"/>
    </location>
</feature>
<evidence type="ECO:0000256" key="1">
    <source>
        <dbReference type="ARBA" id="ARBA00004141"/>
    </source>
</evidence>
<keyword evidence="9" id="KW-1185">Reference proteome</keyword>
<dbReference type="InterPro" id="IPR051697">
    <property type="entry name" value="Patched_domain-protein"/>
</dbReference>
<evidence type="ECO:0000256" key="7">
    <source>
        <dbReference type="SAM" id="Phobius"/>
    </source>
</evidence>
<dbReference type="WBParaSite" id="nRc.2.0.1.t48210-RA">
    <property type="protein sequence ID" value="nRc.2.0.1.t48210-RA"/>
    <property type="gene ID" value="nRc.2.0.1.g48210"/>
</dbReference>
<evidence type="ECO:0000256" key="3">
    <source>
        <dbReference type="ARBA" id="ARBA00022692"/>
    </source>
</evidence>
<evidence type="ECO:0000256" key="5">
    <source>
        <dbReference type="ARBA" id="ARBA00023136"/>
    </source>
</evidence>
<keyword evidence="4 7" id="KW-1133">Transmembrane helix</keyword>
<dbReference type="SUPFAM" id="SSF82866">
    <property type="entry name" value="Multidrug efflux transporter AcrB transmembrane domain"/>
    <property type="match status" value="1"/>
</dbReference>
<evidence type="ECO:0000313" key="9">
    <source>
        <dbReference type="Proteomes" id="UP000887565"/>
    </source>
</evidence>
<evidence type="ECO:0000259" key="8">
    <source>
        <dbReference type="PROSITE" id="PS50156"/>
    </source>
</evidence>
<dbReference type="InterPro" id="IPR000731">
    <property type="entry name" value="SSD"/>
</dbReference>
<proteinExistence type="inferred from homology"/>
<evidence type="ECO:0000256" key="6">
    <source>
        <dbReference type="ARBA" id="ARBA00023180"/>
    </source>
</evidence>
<organism evidence="9 10">
    <name type="scientific">Romanomermis culicivorax</name>
    <name type="common">Nematode worm</name>
    <dbReference type="NCBI Taxonomy" id="13658"/>
    <lineage>
        <taxon>Eukaryota</taxon>
        <taxon>Metazoa</taxon>
        <taxon>Ecdysozoa</taxon>
        <taxon>Nematoda</taxon>
        <taxon>Enoplea</taxon>
        <taxon>Dorylaimia</taxon>
        <taxon>Mermithida</taxon>
        <taxon>Mermithoidea</taxon>
        <taxon>Mermithidae</taxon>
        <taxon>Romanomermis</taxon>
    </lineage>
</organism>
<dbReference type="PANTHER" id="PTHR10796">
    <property type="entry name" value="PATCHED-RELATED"/>
    <property type="match status" value="1"/>
</dbReference>
<feature type="transmembrane region" description="Helical" evidence="7">
    <location>
        <begin position="608"/>
        <end position="639"/>
    </location>
</feature>
<feature type="transmembrane region" description="Helical" evidence="7">
    <location>
        <begin position="685"/>
        <end position="711"/>
    </location>
</feature>
<dbReference type="InterPro" id="IPR003392">
    <property type="entry name" value="PTHD_SSD"/>
</dbReference>
<evidence type="ECO:0000256" key="2">
    <source>
        <dbReference type="ARBA" id="ARBA00005585"/>
    </source>
</evidence>
<evidence type="ECO:0000313" key="10">
    <source>
        <dbReference type="WBParaSite" id="nRc.2.0.1.t48210-RA"/>
    </source>
</evidence>
<dbReference type="AlphaFoldDB" id="A0A915LAQ6"/>
<keyword evidence="6" id="KW-0325">Glycoprotein</keyword>
<dbReference type="PROSITE" id="PS50156">
    <property type="entry name" value="SSD"/>
    <property type="match status" value="1"/>
</dbReference>
<accession>A0A915LAQ6</accession>
<evidence type="ECO:0000256" key="4">
    <source>
        <dbReference type="ARBA" id="ARBA00022989"/>
    </source>
</evidence>
<keyword evidence="5 7" id="KW-0472">Membrane</keyword>
<dbReference type="GO" id="GO:0005886">
    <property type="term" value="C:plasma membrane"/>
    <property type="evidence" value="ECO:0007669"/>
    <property type="project" value="TreeGrafter"/>
</dbReference>
<keyword evidence="3 7" id="KW-0812">Transmembrane</keyword>
<dbReference type="GO" id="GO:0006897">
    <property type="term" value="P:endocytosis"/>
    <property type="evidence" value="ECO:0007669"/>
    <property type="project" value="TreeGrafter"/>
</dbReference>